<dbReference type="Proteomes" id="UP001178888">
    <property type="component" value="Unassembled WGS sequence"/>
</dbReference>
<evidence type="ECO:0000313" key="1">
    <source>
        <dbReference type="EMBL" id="MDQ6600714.1"/>
    </source>
</evidence>
<dbReference type="RefSeq" id="WP_308914364.1">
    <property type="nucleotide sequence ID" value="NZ_JAVGVR010000002.1"/>
</dbReference>
<gene>
    <name evidence="1" type="ORF">RCG21_31300</name>
</gene>
<accession>A0AA90R283</accession>
<protein>
    <recommendedName>
        <fullName evidence="3">Lipoprotein</fullName>
    </recommendedName>
</protein>
<evidence type="ECO:0008006" key="3">
    <source>
        <dbReference type="Google" id="ProtNLM"/>
    </source>
</evidence>
<organism evidence="1 2">
    <name type="scientific">Bacillus salipaludis</name>
    <dbReference type="NCBI Taxonomy" id="2547811"/>
    <lineage>
        <taxon>Bacteria</taxon>
        <taxon>Bacillati</taxon>
        <taxon>Bacillota</taxon>
        <taxon>Bacilli</taxon>
        <taxon>Bacillales</taxon>
        <taxon>Bacillaceae</taxon>
        <taxon>Bacillus</taxon>
    </lineage>
</organism>
<reference evidence="1" key="1">
    <citation type="submission" date="2023-08" db="EMBL/GenBank/DDBJ databases">
        <title>Nitrogen cycling bacteria in agricultural field soils.</title>
        <authorList>
            <person name="Jang J."/>
        </authorList>
    </citation>
    <scope>NUCLEOTIDE SEQUENCE</scope>
    <source>
        <strain evidence="1">PS3-36</strain>
    </source>
</reference>
<evidence type="ECO:0000313" key="2">
    <source>
        <dbReference type="Proteomes" id="UP001178888"/>
    </source>
</evidence>
<name>A0AA90R283_9BACI</name>
<dbReference type="PROSITE" id="PS51257">
    <property type="entry name" value="PROKAR_LIPOPROTEIN"/>
    <property type="match status" value="1"/>
</dbReference>
<keyword evidence="2" id="KW-1185">Reference proteome</keyword>
<dbReference type="AlphaFoldDB" id="A0AA90R283"/>
<comment type="caution">
    <text evidence="1">The sequence shown here is derived from an EMBL/GenBank/DDBJ whole genome shotgun (WGS) entry which is preliminary data.</text>
</comment>
<dbReference type="EMBL" id="JAVGVR010000002">
    <property type="protein sequence ID" value="MDQ6600714.1"/>
    <property type="molecule type" value="Genomic_DNA"/>
</dbReference>
<sequence length="239" mass="27049">MKFVKNTVLIIVFTVILTSCDKAVFNNGCPDSIIEWVDVLMINNIKYQHHFPEPEIEKVSVSLEKGKEIGKVTYKMADSACSNYQMKNGDAAYLEKGTPIYELKGYPSSFIVVADNNIYVADQNGKAKTAGELYPLRGLVKNIHIESTEDGKRLYTFSAQSTDKFINAWYQLNLEGYHALQKKRSFEGERVFLEIELNNGATFRLLYWANTNTFNVGAVGNKAVREIIMNELSKIHKPS</sequence>
<proteinExistence type="predicted"/>